<keyword evidence="4 7" id="KW-0503">Monooxygenase</keyword>
<dbReference type="Gene3D" id="3.20.20.30">
    <property type="entry name" value="Luciferase-like domain"/>
    <property type="match status" value="1"/>
</dbReference>
<evidence type="ECO:0000256" key="5">
    <source>
        <dbReference type="ARBA" id="ARBA00033748"/>
    </source>
</evidence>
<dbReference type="GO" id="GO:0018529">
    <property type="term" value="F:nitrilotriacetate monooxygenase activity"/>
    <property type="evidence" value="ECO:0007669"/>
    <property type="project" value="UniProtKB-EC"/>
</dbReference>
<dbReference type="NCBIfam" id="TIGR03860">
    <property type="entry name" value="FMN_nitrolo"/>
    <property type="match status" value="1"/>
</dbReference>
<dbReference type="SUPFAM" id="SSF51679">
    <property type="entry name" value="Bacterial luciferase-like"/>
    <property type="match status" value="1"/>
</dbReference>
<evidence type="ECO:0000256" key="3">
    <source>
        <dbReference type="ARBA" id="ARBA00023002"/>
    </source>
</evidence>
<sequence length="467" mass="51586">MRGVEAEESKFESFEPQTHTYMTHPSRQLRLGAFLMQTGHHIAGWRHPGAQENAGSNFRHYVELARLAEAAKFDAIFLADSSGVRSTHLGSLARTARSEFFEPVTLLSALAAVTERIGLIATVSTSFHEPFNVARKFASLDQISGGRAGWNLVTSSSTSEAHNFNFEALPDHASRYQRAAEFHDVVLGLWDSWDDDAFPRDKASGIYLDTEKLHVLNHRGDFFKVRGPLNVSRSPQGRPVVVQAGASEAGRELAARTAEVIFVAHQTFDEAKAFYADIKGRLPRYGRDPDDVKIMPGIFPVVGRTQAQAEEKFEQLQSLVDPVVGVALLSSVIGGVDLSGYDVDGPIPDLPETNGPKSRQHLLVDLARRDKLTIRELYLRIAGARGHQQVIGTPQSIADQLQQWFEEGGADGFNIMAPYFPGGLADFTELVLPELRRRGLFRTEYEGRTLRDHLGLKRPARGSHPAA</sequence>
<keyword evidence="1" id="KW-0285">Flavoprotein</keyword>
<evidence type="ECO:0000259" key="6">
    <source>
        <dbReference type="Pfam" id="PF00296"/>
    </source>
</evidence>
<keyword evidence="8" id="KW-1185">Reference proteome</keyword>
<dbReference type="InterPro" id="IPR016215">
    <property type="entry name" value="NTA_MOA"/>
</dbReference>
<proteinExistence type="inferred from homology"/>
<evidence type="ECO:0000256" key="4">
    <source>
        <dbReference type="ARBA" id="ARBA00023033"/>
    </source>
</evidence>
<evidence type="ECO:0000313" key="7">
    <source>
        <dbReference type="EMBL" id="CAD6542794.1"/>
    </source>
</evidence>
<keyword evidence="2" id="KW-0288">FMN</keyword>
<keyword evidence="3 7" id="KW-0560">Oxidoreductase</keyword>
<dbReference type="Proteomes" id="UP000656319">
    <property type="component" value="Unassembled WGS sequence"/>
</dbReference>
<organism evidence="7 8">
    <name type="scientific">Paraburkholderia hiiakae</name>
    <dbReference type="NCBI Taxonomy" id="1081782"/>
    <lineage>
        <taxon>Bacteria</taxon>
        <taxon>Pseudomonadati</taxon>
        <taxon>Pseudomonadota</taxon>
        <taxon>Betaproteobacteria</taxon>
        <taxon>Burkholderiales</taxon>
        <taxon>Burkholderiaceae</taxon>
        <taxon>Paraburkholderia</taxon>
    </lineage>
</organism>
<comment type="caution">
    <text evidence="7">The sequence shown here is derived from an EMBL/GenBank/DDBJ whole genome shotgun (WGS) entry which is preliminary data.</text>
</comment>
<dbReference type="PANTHER" id="PTHR30011:SF16">
    <property type="entry name" value="C2H2 FINGER DOMAIN TRANSCRIPTION FACTOR (EUROFUNG)-RELATED"/>
    <property type="match status" value="1"/>
</dbReference>
<dbReference type="EMBL" id="CAJHCQ010000010">
    <property type="protein sequence ID" value="CAD6542794.1"/>
    <property type="molecule type" value="Genomic_DNA"/>
</dbReference>
<reference evidence="7 8" key="1">
    <citation type="submission" date="2020-10" db="EMBL/GenBank/DDBJ databases">
        <authorList>
            <person name="Peeters C."/>
        </authorList>
    </citation>
    <scope>NUCLEOTIDE SEQUENCE [LARGE SCALE GENOMIC DNA]</scope>
    <source>
        <strain evidence="7 8">LMG 27952</strain>
    </source>
</reference>
<protein>
    <submittedName>
        <fullName evidence="7">Nitrilotriacetate monooxygenase component A</fullName>
        <ecNumber evidence="7">1.14.14.10</ecNumber>
    </submittedName>
</protein>
<comment type="similarity">
    <text evidence="5">Belongs to the NtaA/SnaA/DszA monooxygenase family.</text>
</comment>
<feature type="domain" description="Luciferase-like" evidence="6">
    <location>
        <begin position="45"/>
        <end position="411"/>
    </location>
</feature>
<name>A0ABM8NTI8_9BURK</name>
<dbReference type="InterPro" id="IPR051260">
    <property type="entry name" value="Diverse_substr_monoxygenases"/>
</dbReference>
<evidence type="ECO:0000313" key="8">
    <source>
        <dbReference type="Proteomes" id="UP000656319"/>
    </source>
</evidence>
<dbReference type="InterPro" id="IPR036661">
    <property type="entry name" value="Luciferase-like_sf"/>
</dbReference>
<dbReference type="Pfam" id="PF00296">
    <property type="entry name" value="Bac_luciferase"/>
    <property type="match status" value="1"/>
</dbReference>
<accession>A0ABM8NTI8</accession>
<gene>
    <name evidence="7" type="primary">ntaA_3</name>
    <name evidence="7" type="ORF">LMG27952_03939</name>
</gene>
<dbReference type="PIRSF" id="PIRSF000337">
    <property type="entry name" value="NTA_MOA"/>
    <property type="match status" value="1"/>
</dbReference>
<dbReference type="CDD" id="cd01095">
    <property type="entry name" value="Nitrilotriacetate_monoxgenase"/>
    <property type="match status" value="1"/>
</dbReference>
<evidence type="ECO:0000256" key="1">
    <source>
        <dbReference type="ARBA" id="ARBA00022630"/>
    </source>
</evidence>
<evidence type="ECO:0000256" key="2">
    <source>
        <dbReference type="ARBA" id="ARBA00022643"/>
    </source>
</evidence>
<dbReference type="EC" id="1.14.14.10" evidence="7"/>
<dbReference type="PANTHER" id="PTHR30011">
    <property type="entry name" value="ALKANESULFONATE MONOOXYGENASE-RELATED"/>
    <property type="match status" value="1"/>
</dbReference>
<dbReference type="InterPro" id="IPR011251">
    <property type="entry name" value="Luciferase-like_dom"/>
</dbReference>